<protein>
    <submittedName>
        <fullName evidence="2">Retropepsin-like aspartic protease</fullName>
        <ecNumber evidence="2">3.4.23.-</ecNumber>
    </submittedName>
</protein>
<dbReference type="Pfam" id="PF13650">
    <property type="entry name" value="Asp_protease_2"/>
    <property type="match status" value="1"/>
</dbReference>
<dbReference type="SUPFAM" id="SSF50630">
    <property type="entry name" value="Acid proteases"/>
    <property type="match status" value="1"/>
</dbReference>
<dbReference type="EC" id="3.4.23.-" evidence="2"/>
<evidence type="ECO:0000313" key="3">
    <source>
        <dbReference type="Proteomes" id="UP001172083"/>
    </source>
</evidence>
<accession>A0ABT8LHM9</accession>
<gene>
    <name evidence="2" type="ORF">QQ020_31845</name>
</gene>
<dbReference type="Proteomes" id="UP001172083">
    <property type="component" value="Unassembled WGS sequence"/>
</dbReference>
<dbReference type="InterPro" id="IPR021109">
    <property type="entry name" value="Peptidase_aspartic_dom_sf"/>
</dbReference>
<reference evidence="2" key="1">
    <citation type="submission" date="2023-06" db="EMBL/GenBank/DDBJ databases">
        <title>Genomic of Agaribacillus aureum.</title>
        <authorList>
            <person name="Wang G."/>
        </authorList>
    </citation>
    <scope>NUCLEOTIDE SEQUENCE</scope>
    <source>
        <strain evidence="2">BMA12</strain>
    </source>
</reference>
<keyword evidence="1" id="KW-0732">Signal</keyword>
<evidence type="ECO:0000313" key="2">
    <source>
        <dbReference type="EMBL" id="MDN5216706.1"/>
    </source>
</evidence>
<dbReference type="InterPro" id="IPR001969">
    <property type="entry name" value="Aspartic_peptidase_AS"/>
</dbReference>
<keyword evidence="3" id="KW-1185">Reference proteome</keyword>
<dbReference type="GO" id="GO:0016787">
    <property type="term" value="F:hydrolase activity"/>
    <property type="evidence" value="ECO:0007669"/>
    <property type="project" value="UniProtKB-KW"/>
</dbReference>
<sequence length="159" mass="17895">MKKNIHFMLALNLVLSVNLAFGQTSVYHEIPLTIRSNIIFISLTVNNQPAKFIVDTGASVSLVDKEQAAKYDFVCFKTFGSGEINSLAGINSLLPTSGVRLTYDYIKLKKSRFYGSNFEPLHEYFSKRNIHVLGIVGADFLIRNNAVIDYKNKKLILNM</sequence>
<comment type="caution">
    <text evidence="2">The sequence shown here is derived from an EMBL/GenBank/DDBJ whole genome shotgun (WGS) entry which is preliminary data.</text>
</comment>
<dbReference type="Gene3D" id="2.40.70.10">
    <property type="entry name" value="Acid Proteases"/>
    <property type="match status" value="1"/>
</dbReference>
<proteinExistence type="predicted"/>
<evidence type="ECO:0000256" key="1">
    <source>
        <dbReference type="SAM" id="SignalP"/>
    </source>
</evidence>
<dbReference type="RefSeq" id="WP_346762044.1">
    <property type="nucleotide sequence ID" value="NZ_JAUJEB010000010.1"/>
</dbReference>
<name>A0ABT8LHM9_9BACT</name>
<dbReference type="EMBL" id="JAUJEB010000010">
    <property type="protein sequence ID" value="MDN5216706.1"/>
    <property type="molecule type" value="Genomic_DNA"/>
</dbReference>
<keyword evidence="2" id="KW-0378">Hydrolase</keyword>
<dbReference type="PROSITE" id="PS00141">
    <property type="entry name" value="ASP_PROTEASE"/>
    <property type="match status" value="1"/>
</dbReference>
<feature type="chain" id="PRO_5045369861" evidence="1">
    <location>
        <begin position="23"/>
        <end position="159"/>
    </location>
</feature>
<feature type="signal peptide" evidence="1">
    <location>
        <begin position="1"/>
        <end position="22"/>
    </location>
</feature>
<organism evidence="2 3">
    <name type="scientific">Agaribacillus aureus</name>
    <dbReference type="NCBI Taxonomy" id="3051825"/>
    <lineage>
        <taxon>Bacteria</taxon>
        <taxon>Pseudomonadati</taxon>
        <taxon>Bacteroidota</taxon>
        <taxon>Cytophagia</taxon>
        <taxon>Cytophagales</taxon>
        <taxon>Splendidivirgaceae</taxon>
        <taxon>Agaribacillus</taxon>
    </lineage>
</organism>